<dbReference type="GO" id="GO:0008772">
    <property type="term" value="F:[isocitrate dehydrogenase (NADP+)] kinase activity"/>
    <property type="evidence" value="ECO:0007669"/>
    <property type="project" value="UniProtKB-EC"/>
</dbReference>
<accession>R7ZNS4</accession>
<dbReference type="AlphaFoldDB" id="R7ZNS4"/>
<dbReference type="OrthoDB" id="822152at2"/>
<organism evidence="1 2">
    <name type="scientific">Lunatimonas lonarensis</name>
    <dbReference type="NCBI Taxonomy" id="1232681"/>
    <lineage>
        <taxon>Bacteria</taxon>
        <taxon>Pseudomonadati</taxon>
        <taxon>Bacteroidota</taxon>
        <taxon>Cytophagia</taxon>
        <taxon>Cytophagales</taxon>
        <taxon>Cyclobacteriaceae</taxon>
    </lineage>
</organism>
<reference evidence="1 2" key="1">
    <citation type="submission" date="2013-02" db="EMBL/GenBank/DDBJ databases">
        <title>A novel strain isolated from Lonar lake, Maharashtra, India.</title>
        <authorList>
            <person name="Singh A."/>
        </authorList>
    </citation>
    <scope>NUCLEOTIDE SEQUENCE [LARGE SCALE GENOMIC DNA]</scope>
    <source>
        <strain evidence="1 2">AK24</strain>
    </source>
</reference>
<keyword evidence="1" id="KW-0808">Transferase</keyword>
<dbReference type="EMBL" id="AQHR01000096">
    <property type="protein sequence ID" value="EON75771.1"/>
    <property type="molecule type" value="Genomic_DNA"/>
</dbReference>
<dbReference type="Proteomes" id="UP000013909">
    <property type="component" value="Unassembled WGS sequence"/>
</dbReference>
<dbReference type="EC" id="2.7.11.5" evidence="1"/>
<evidence type="ECO:0000313" key="2">
    <source>
        <dbReference type="Proteomes" id="UP000013909"/>
    </source>
</evidence>
<name>R7ZNS4_9BACT</name>
<keyword evidence="2" id="KW-1185">Reference proteome</keyword>
<gene>
    <name evidence="1" type="ORF">ADIS_3662</name>
</gene>
<sequence length="239" mass="27492">MSEPFFNLLYFEGNLKREGRLMVRLRVSGVLLVIFGLFTQGCGSSESEKEVVVERQEMQDISNQMLADGLLLLPDWLGYWREQGFSGYATDFDLAQSSPIENLERPEINPLKESESMLAKHQIRHPKGLGVIDVFDYKVRIDEQGGILYEPDSEVIFYRENGMRERLLFIGPSGLFEDAAWIDDQHLIVAGFFEGESGFSPVLWIVSLDNGFYHMFESSYTNPEYLRHGYLEEKLSLPR</sequence>
<evidence type="ECO:0000313" key="1">
    <source>
        <dbReference type="EMBL" id="EON75771.1"/>
    </source>
</evidence>
<comment type="caution">
    <text evidence="1">The sequence shown here is derived from an EMBL/GenBank/DDBJ whole genome shotgun (WGS) entry which is preliminary data.</text>
</comment>
<keyword evidence="1" id="KW-0418">Kinase</keyword>
<proteinExistence type="predicted"/>
<dbReference type="RefSeq" id="WP_010855793.1">
    <property type="nucleotide sequence ID" value="NZ_AQHR01000096.1"/>
</dbReference>
<dbReference type="STRING" id="1232681.ADIS_3662"/>
<protein>
    <submittedName>
        <fullName evidence="1">Bifunctional isocitrate dehydrogenase kinase/phosphatase protein</fullName>
        <ecNumber evidence="1">2.7.11.5</ecNumber>
    </submittedName>
</protein>